<sequence length="113" mass="13020">MAKLDIHQVLLILVVQVIILHTTTGFLYKDQVIRLGKKSAAARHYAPKNQFSFFDTDGNGRISLEEFQRIPQFRFSTLSDSYKRADLDGDGELNDFEFFSKMAKIRYAAQRTV</sequence>
<dbReference type="Gene3D" id="1.10.238.10">
    <property type="entry name" value="EF-hand"/>
    <property type="match status" value="1"/>
</dbReference>
<dbReference type="InterPro" id="IPR011992">
    <property type="entry name" value="EF-hand-dom_pair"/>
</dbReference>
<name>A0ABM0GQX8_SACKO</name>
<dbReference type="RefSeq" id="XP_002735340.1">
    <property type="nucleotide sequence ID" value="XM_002735294.2"/>
</dbReference>
<evidence type="ECO:0000259" key="3">
    <source>
        <dbReference type="PROSITE" id="PS50222"/>
    </source>
</evidence>
<protein>
    <submittedName>
        <fullName evidence="5">Calcium-dependent protein kinase 2-like</fullName>
    </submittedName>
</protein>
<evidence type="ECO:0000313" key="5">
    <source>
        <dbReference type="RefSeq" id="XP_002735340.1"/>
    </source>
</evidence>
<dbReference type="PROSITE" id="PS00018">
    <property type="entry name" value="EF_HAND_1"/>
    <property type="match status" value="2"/>
</dbReference>
<evidence type="ECO:0000256" key="2">
    <source>
        <dbReference type="SAM" id="Phobius"/>
    </source>
</evidence>
<accession>A0ABM0GQX8</accession>
<dbReference type="InterPro" id="IPR018247">
    <property type="entry name" value="EF_Hand_1_Ca_BS"/>
</dbReference>
<dbReference type="Proteomes" id="UP000694865">
    <property type="component" value="Unplaced"/>
</dbReference>
<evidence type="ECO:0000256" key="1">
    <source>
        <dbReference type="ARBA" id="ARBA00022837"/>
    </source>
</evidence>
<dbReference type="Pfam" id="PF13202">
    <property type="entry name" value="EF-hand_5"/>
    <property type="match status" value="1"/>
</dbReference>
<organism evidence="4 5">
    <name type="scientific">Saccoglossus kowalevskii</name>
    <name type="common">Acorn worm</name>
    <dbReference type="NCBI Taxonomy" id="10224"/>
    <lineage>
        <taxon>Eukaryota</taxon>
        <taxon>Metazoa</taxon>
        <taxon>Hemichordata</taxon>
        <taxon>Enteropneusta</taxon>
        <taxon>Harrimaniidae</taxon>
        <taxon>Saccoglossus</taxon>
    </lineage>
</organism>
<keyword evidence="2" id="KW-0472">Membrane</keyword>
<dbReference type="SUPFAM" id="SSF47473">
    <property type="entry name" value="EF-hand"/>
    <property type="match status" value="1"/>
</dbReference>
<proteinExistence type="predicted"/>
<keyword evidence="4" id="KW-1185">Reference proteome</keyword>
<dbReference type="GeneID" id="100378617"/>
<evidence type="ECO:0000313" key="4">
    <source>
        <dbReference type="Proteomes" id="UP000694865"/>
    </source>
</evidence>
<dbReference type="PROSITE" id="PS50222">
    <property type="entry name" value="EF_HAND_2"/>
    <property type="match status" value="1"/>
</dbReference>
<gene>
    <name evidence="5" type="primary">LOC100378617</name>
</gene>
<keyword evidence="1" id="KW-0106">Calcium</keyword>
<reference evidence="5" key="1">
    <citation type="submission" date="2025-08" db="UniProtKB">
        <authorList>
            <consortium name="RefSeq"/>
        </authorList>
    </citation>
    <scope>IDENTIFICATION</scope>
    <source>
        <tissue evidence="5">Testes</tissue>
    </source>
</reference>
<keyword evidence="2" id="KW-0812">Transmembrane</keyword>
<keyword evidence="2" id="KW-1133">Transmembrane helix</keyword>
<feature type="transmembrane region" description="Helical" evidence="2">
    <location>
        <begin position="6"/>
        <end position="28"/>
    </location>
</feature>
<feature type="domain" description="EF-hand" evidence="3">
    <location>
        <begin position="48"/>
        <end position="77"/>
    </location>
</feature>
<dbReference type="InterPro" id="IPR002048">
    <property type="entry name" value="EF_hand_dom"/>
</dbReference>
<dbReference type="CDD" id="cd00051">
    <property type="entry name" value="EFh"/>
    <property type="match status" value="1"/>
</dbReference>